<dbReference type="Gene3D" id="3.60.40.10">
    <property type="entry name" value="PPM-type phosphatase domain"/>
    <property type="match status" value="1"/>
</dbReference>
<comment type="caution">
    <text evidence="2">The sequence shown here is derived from an EMBL/GenBank/DDBJ whole genome shotgun (WGS) entry which is preliminary data.</text>
</comment>
<dbReference type="SMART" id="SM00331">
    <property type="entry name" value="PP2C_SIG"/>
    <property type="match status" value="1"/>
</dbReference>
<name>A0A921HPU8_9FIRM</name>
<reference evidence="2" key="2">
    <citation type="submission" date="2021-09" db="EMBL/GenBank/DDBJ databases">
        <authorList>
            <person name="Gilroy R."/>
        </authorList>
    </citation>
    <scope>NUCLEOTIDE SEQUENCE</scope>
    <source>
        <strain evidence="2">7318</strain>
    </source>
</reference>
<dbReference type="PROSITE" id="PS51746">
    <property type="entry name" value="PPM_2"/>
    <property type="match status" value="1"/>
</dbReference>
<dbReference type="CDD" id="cd00143">
    <property type="entry name" value="PP2Cc"/>
    <property type="match status" value="1"/>
</dbReference>
<dbReference type="InterPro" id="IPR036457">
    <property type="entry name" value="PPM-type-like_dom_sf"/>
</dbReference>
<accession>A0A921HPU8</accession>
<evidence type="ECO:0000259" key="1">
    <source>
        <dbReference type="PROSITE" id="PS51746"/>
    </source>
</evidence>
<reference evidence="2" key="1">
    <citation type="journal article" date="2021" name="PeerJ">
        <title>Extensive microbial diversity within the chicken gut microbiome revealed by metagenomics and culture.</title>
        <authorList>
            <person name="Gilroy R."/>
            <person name="Ravi A."/>
            <person name="Getino M."/>
            <person name="Pursley I."/>
            <person name="Horton D.L."/>
            <person name="Alikhan N.F."/>
            <person name="Baker D."/>
            <person name="Gharbi K."/>
            <person name="Hall N."/>
            <person name="Watson M."/>
            <person name="Adriaenssens E.M."/>
            <person name="Foster-Nyarko E."/>
            <person name="Jarju S."/>
            <person name="Secka A."/>
            <person name="Antonio M."/>
            <person name="Oren A."/>
            <person name="Chaudhuri R.R."/>
            <person name="La Ragione R."/>
            <person name="Hildebrand F."/>
            <person name="Pallen M.J."/>
        </authorList>
    </citation>
    <scope>NUCLEOTIDE SEQUENCE</scope>
    <source>
        <strain evidence="2">7318</strain>
    </source>
</reference>
<protein>
    <submittedName>
        <fullName evidence="2">Stp1/IreP family PP2C-type Ser/Thr phosphatase</fullName>
    </submittedName>
</protein>
<evidence type="ECO:0000313" key="3">
    <source>
        <dbReference type="Proteomes" id="UP000780768"/>
    </source>
</evidence>
<dbReference type="PANTHER" id="PTHR47992">
    <property type="entry name" value="PROTEIN PHOSPHATASE"/>
    <property type="match status" value="1"/>
</dbReference>
<dbReference type="NCBIfam" id="NF033484">
    <property type="entry name" value="Stp1_PP2C_phos"/>
    <property type="match status" value="1"/>
</dbReference>
<sequence>MIITHATDIGCVRTTNEDSYLCIEPHIYAVADGMGGHAAGEVASKIIIDTIKNRLEHLNPDDCTEERLRGVVLEANQAIINASQQNSDYNGMGSTVSLFYVHYGYATWAQVGDSRIYLLRNGQIYQLTSDHSLVNELLKQRKITAEEAENFPHKNILTRAVGMSGNLMVDTGWCDILEHDKFVICSDGLTNMVTDELIRDICYENTNESKAHKLVRKAIENGGKDNITCIVVEI</sequence>
<organism evidence="2 3">
    <name type="scientific">Megamonas hypermegale</name>
    <dbReference type="NCBI Taxonomy" id="158847"/>
    <lineage>
        <taxon>Bacteria</taxon>
        <taxon>Bacillati</taxon>
        <taxon>Bacillota</taxon>
        <taxon>Negativicutes</taxon>
        <taxon>Selenomonadales</taxon>
        <taxon>Selenomonadaceae</taxon>
        <taxon>Megamonas</taxon>
    </lineage>
</organism>
<dbReference type="GO" id="GO:0004722">
    <property type="term" value="F:protein serine/threonine phosphatase activity"/>
    <property type="evidence" value="ECO:0007669"/>
    <property type="project" value="InterPro"/>
</dbReference>
<gene>
    <name evidence="2" type="ORF">K8V65_06970</name>
</gene>
<dbReference type="InterPro" id="IPR015655">
    <property type="entry name" value="PP2C"/>
</dbReference>
<dbReference type="AlphaFoldDB" id="A0A921HPU8"/>
<dbReference type="SUPFAM" id="SSF81606">
    <property type="entry name" value="PP2C-like"/>
    <property type="match status" value="1"/>
</dbReference>
<evidence type="ECO:0000313" key="2">
    <source>
        <dbReference type="EMBL" id="HJF85383.1"/>
    </source>
</evidence>
<dbReference type="InterPro" id="IPR001932">
    <property type="entry name" value="PPM-type_phosphatase-like_dom"/>
</dbReference>
<proteinExistence type="predicted"/>
<dbReference type="RefSeq" id="WP_289548022.1">
    <property type="nucleotide sequence ID" value="NZ_CALXYC010000002.1"/>
</dbReference>
<dbReference type="SMART" id="SM00332">
    <property type="entry name" value="PP2Cc"/>
    <property type="match status" value="1"/>
</dbReference>
<dbReference type="Pfam" id="PF13672">
    <property type="entry name" value="PP2C_2"/>
    <property type="match status" value="1"/>
</dbReference>
<dbReference type="Proteomes" id="UP000780768">
    <property type="component" value="Unassembled WGS sequence"/>
</dbReference>
<dbReference type="EMBL" id="DYVR01000188">
    <property type="protein sequence ID" value="HJF85383.1"/>
    <property type="molecule type" value="Genomic_DNA"/>
</dbReference>
<feature type="domain" description="PPM-type phosphatase" evidence="1">
    <location>
        <begin position="2"/>
        <end position="234"/>
    </location>
</feature>